<dbReference type="EMBL" id="QKKF02013986">
    <property type="protein sequence ID" value="RZF42806.1"/>
    <property type="molecule type" value="Genomic_DNA"/>
</dbReference>
<evidence type="ECO:0000256" key="1">
    <source>
        <dbReference type="ARBA" id="ARBA00004141"/>
    </source>
</evidence>
<dbReference type="Pfam" id="PF07690">
    <property type="entry name" value="MFS_1"/>
    <property type="match status" value="1"/>
</dbReference>
<dbReference type="InterPro" id="IPR020846">
    <property type="entry name" value="MFS_dom"/>
</dbReference>
<dbReference type="AlphaFoldDB" id="A0A482XAN7"/>
<keyword evidence="9" id="KW-1185">Reference proteome</keyword>
<keyword evidence="2 6" id="KW-0812">Transmembrane</keyword>
<dbReference type="PANTHER" id="PTHR11662:SF455">
    <property type="entry name" value="GH23975P"/>
    <property type="match status" value="1"/>
</dbReference>
<evidence type="ECO:0000256" key="5">
    <source>
        <dbReference type="SAM" id="MobiDB-lite"/>
    </source>
</evidence>
<feature type="compositionally biased region" description="Acidic residues" evidence="5">
    <location>
        <begin position="352"/>
        <end position="363"/>
    </location>
</feature>
<proteinExistence type="predicted"/>
<gene>
    <name evidence="8" type="ORF">LSTR_LSTR014205</name>
</gene>
<evidence type="ECO:0000259" key="7">
    <source>
        <dbReference type="PROSITE" id="PS50850"/>
    </source>
</evidence>
<feature type="region of interest" description="Disordered" evidence="5">
    <location>
        <begin position="1"/>
        <end position="20"/>
    </location>
</feature>
<dbReference type="PROSITE" id="PS50850">
    <property type="entry name" value="MFS"/>
    <property type="match status" value="1"/>
</dbReference>
<evidence type="ECO:0000313" key="8">
    <source>
        <dbReference type="EMBL" id="RZF42806.1"/>
    </source>
</evidence>
<dbReference type="InterPro" id="IPR011701">
    <property type="entry name" value="MFS"/>
</dbReference>
<dbReference type="GO" id="GO:0016020">
    <property type="term" value="C:membrane"/>
    <property type="evidence" value="ECO:0007669"/>
    <property type="project" value="UniProtKB-SubCell"/>
</dbReference>
<dbReference type="InParanoid" id="A0A482XAN7"/>
<evidence type="ECO:0000256" key="6">
    <source>
        <dbReference type="SAM" id="Phobius"/>
    </source>
</evidence>
<feature type="transmembrane region" description="Helical" evidence="6">
    <location>
        <begin position="53"/>
        <end position="77"/>
    </location>
</feature>
<dbReference type="Proteomes" id="UP000291343">
    <property type="component" value="Unassembled WGS sequence"/>
</dbReference>
<feature type="region of interest" description="Disordered" evidence="5">
    <location>
        <begin position="332"/>
        <end position="363"/>
    </location>
</feature>
<dbReference type="SUPFAM" id="SSF103473">
    <property type="entry name" value="MFS general substrate transporter"/>
    <property type="match status" value="1"/>
</dbReference>
<feature type="transmembrane region" description="Helical" evidence="6">
    <location>
        <begin position="250"/>
        <end position="270"/>
    </location>
</feature>
<feature type="transmembrane region" description="Helical" evidence="6">
    <location>
        <begin position="84"/>
        <end position="103"/>
    </location>
</feature>
<dbReference type="InterPro" id="IPR050382">
    <property type="entry name" value="MFS_Na/Anion_cotransporter"/>
</dbReference>
<feature type="domain" description="Major facilitator superfamily (MFS) profile" evidence="7">
    <location>
        <begin position="1"/>
        <end position="363"/>
    </location>
</feature>
<dbReference type="STRING" id="195883.A0A482XAN7"/>
<evidence type="ECO:0000313" key="9">
    <source>
        <dbReference type="Proteomes" id="UP000291343"/>
    </source>
</evidence>
<protein>
    <recommendedName>
        <fullName evidence="7">Major facilitator superfamily (MFS) profile domain-containing protein</fullName>
    </recommendedName>
</protein>
<feature type="transmembrane region" description="Helical" evidence="6">
    <location>
        <begin position="144"/>
        <end position="167"/>
    </location>
</feature>
<dbReference type="FunFam" id="1.20.1250.20:FF:000423">
    <property type="entry name" value="Putative inorganic phosphate cotransporter-like Protein"/>
    <property type="match status" value="1"/>
</dbReference>
<comment type="subcellular location">
    <subcellularLocation>
        <location evidence="1">Membrane</location>
        <topology evidence="1">Multi-pass membrane protein</topology>
    </subcellularLocation>
</comment>
<accession>A0A482XAN7</accession>
<dbReference type="InterPro" id="IPR036259">
    <property type="entry name" value="MFS_trans_sf"/>
</dbReference>
<sequence>MEPHQFGKPVTEPLTSPSEQTGVAGQLVNLPLYFKQEFEPGTFGPEFPWDREIQGLILSSFFYGYIATQILGGYLACHYGGKRLFGVGVLATAIFTILTPLLAKLSVYLLTAARVVEGLFEGVTYPAMHGLWSRWAPPSERSRLVAITLSGSYFGTVAALPLSGALAENQGWSAIFYIFGENKILQTLFRNLDQRSPEIEVPWHNILTSVPVWAIVAAHFSENWGFYTLLTELPTFMSDRFGYSMHDSGLLSALPYLAMGIVVQASGFLADWLRTTGILSTMQTISEWQTVFLISSTVYIIGAVVYAFLASGKIQPWASNNQECNTLLDDQSHTSNEELAPPTITTTTTAAVEEEIEDDDDDD</sequence>
<dbReference type="SMR" id="A0A482XAN7"/>
<dbReference type="GO" id="GO:0006820">
    <property type="term" value="P:monoatomic anion transport"/>
    <property type="evidence" value="ECO:0007669"/>
    <property type="project" value="TreeGrafter"/>
</dbReference>
<feature type="compositionally biased region" description="Low complexity" evidence="5">
    <location>
        <begin position="337"/>
        <end position="351"/>
    </location>
</feature>
<keyword evidence="4 6" id="KW-0472">Membrane</keyword>
<dbReference type="PANTHER" id="PTHR11662">
    <property type="entry name" value="SOLUTE CARRIER FAMILY 17"/>
    <property type="match status" value="1"/>
</dbReference>
<dbReference type="OrthoDB" id="2985014at2759"/>
<name>A0A482XAN7_LAOST</name>
<comment type="caution">
    <text evidence="8">The sequence shown here is derived from an EMBL/GenBank/DDBJ whole genome shotgun (WGS) entry which is preliminary data.</text>
</comment>
<reference evidence="8 9" key="1">
    <citation type="journal article" date="2017" name="Gigascience">
        <title>Genome sequence of the small brown planthopper, Laodelphax striatellus.</title>
        <authorList>
            <person name="Zhu J."/>
            <person name="Jiang F."/>
            <person name="Wang X."/>
            <person name="Yang P."/>
            <person name="Bao Y."/>
            <person name="Zhao W."/>
            <person name="Wang W."/>
            <person name="Lu H."/>
            <person name="Wang Q."/>
            <person name="Cui N."/>
            <person name="Li J."/>
            <person name="Chen X."/>
            <person name="Luo L."/>
            <person name="Yu J."/>
            <person name="Kang L."/>
            <person name="Cui F."/>
        </authorList>
    </citation>
    <scope>NUCLEOTIDE SEQUENCE [LARGE SCALE GENOMIC DNA]</scope>
    <source>
        <strain evidence="8">Lst14</strain>
    </source>
</reference>
<feature type="transmembrane region" description="Helical" evidence="6">
    <location>
        <begin position="290"/>
        <end position="309"/>
    </location>
</feature>
<dbReference type="GO" id="GO:0022857">
    <property type="term" value="F:transmembrane transporter activity"/>
    <property type="evidence" value="ECO:0007669"/>
    <property type="project" value="InterPro"/>
</dbReference>
<evidence type="ECO:0000256" key="4">
    <source>
        <dbReference type="ARBA" id="ARBA00023136"/>
    </source>
</evidence>
<organism evidence="8 9">
    <name type="scientific">Laodelphax striatellus</name>
    <name type="common">Small brown planthopper</name>
    <name type="synonym">Delphax striatella</name>
    <dbReference type="NCBI Taxonomy" id="195883"/>
    <lineage>
        <taxon>Eukaryota</taxon>
        <taxon>Metazoa</taxon>
        <taxon>Ecdysozoa</taxon>
        <taxon>Arthropoda</taxon>
        <taxon>Hexapoda</taxon>
        <taxon>Insecta</taxon>
        <taxon>Pterygota</taxon>
        <taxon>Neoptera</taxon>
        <taxon>Paraneoptera</taxon>
        <taxon>Hemiptera</taxon>
        <taxon>Auchenorrhyncha</taxon>
        <taxon>Fulgoroidea</taxon>
        <taxon>Delphacidae</taxon>
        <taxon>Criomorphinae</taxon>
        <taxon>Laodelphax</taxon>
    </lineage>
</organism>
<keyword evidence="3 6" id="KW-1133">Transmembrane helix</keyword>
<dbReference type="Gene3D" id="1.20.1250.20">
    <property type="entry name" value="MFS general substrate transporter like domains"/>
    <property type="match status" value="2"/>
</dbReference>
<evidence type="ECO:0000256" key="3">
    <source>
        <dbReference type="ARBA" id="ARBA00022989"/>
    </source>
</evidence>
<evidence type="ECO:0000256" key="2">
    <source>
        <dbReference type="ARBA" id="ARBA00022692"/>
    </source>
</evidence>